<dbReference type="InterPro" id="IPR015655">
    <property type="entry name" value="PP2C"/>
</dbReference>
<evidence type="ECO:0000256" key="4">
    <source>
        <dbReference type="ARBA" id="ARBA00022801"/>
    </source>
</evidence>
<evidence type="ECO:0000256" key="2">
    <source>
        <dbReference type="ARBA" id="ARBA00001946"/>
    </source>
</evidence>
<dbReference type="GO" id="GO:0004722">
    <property type="term" value="F:protein serine/threonine phosphatase activity"/>
    <property type="evidence" value="ECO:0007669"/>
    <property type="project" value="InterPro"/>
</dbReference>
<dbReference type="AlphaFoldDB" id="A0A2H5QIF5"/>
<evidence type="ECO:0000256" key="3">
    <source>
        <dbReference type="ARBA" id="ARBA00022723"/>
    </source>
</evidence>
<evidence type="ECO:0000313" key="9">
    <source>
        <dbReference type="Proteomes" id="UP000236630"/>
    </source>
</evidence>
<evidence type="ECO:0000256" key="1">
    <source>
        <dbReference type="ARBA" id="ARBA00001936"/>
    </source>
</evidence>
<dbReference type="EMBL" id="BDQV01000407">
    <property type="protein sequence ID" value="GAY64408.1"/>
    <property type="molecule type" value="Genomic_DNA"/>
</dbReference>
<evidence type="ECO:0000313" key="8">
    <source>
        <dbReference type="EMBL" id="GAY64408.1"/>
    </source>
</evidence>
<feature type="domain" description="PPM-type phosphatase" evidence="7">
    <location>
        <begin position="147"/>
        <end position="397"/>
    </location>
</feature>
<keyword evidence="3" id="KW-0479">Metal-binding</keyword>
<dbReference type="Proteomes" id="UP000236630">
    <property type="component" value="Unassembled WGS sequence"/>
</dbReference>
<comment type="cofactor">
    <cofactor evidence="2">
        <name>Mg(2+)</name>
        <dbReference type="ChEBI" id="CHEBI:18420"/>
    </cofactor>
</comment>
<proteinExistence type="predicted"/>
<reference evidence="8 9" key="1">
    <citation type="journal article" date="2017" name="Front. Genet.">
        <title>Draft sequencing of the heterozygous diploid genome of Satsuma (Citrus unshiu Marc.) using a hybrid assembly approach.</title>
        <authorList>
            <person name="Shimizu T."/>
            <person name="Tanizawa Y."/>
            <person name="Mochizuki T."/>
            <person name="Nagasaki H."/>
            <person name="Yoshioka T."/>
            <person name="Toyoda A."/>
            <person name="Fujiyama A."/>
            <person name="Kaminuma E."/>
            <person name="Nakamura Y."/>
        </authorList>
    </citation>
    <scope>NUCLEOTIDE SEQUENCE [LARGE SCALE GENOMIC DNA]</scope>
    <source>
        <strain evidence="9">cv. Miyagawa wase</strain>
    </source>
</reference>
<keyword evidence="4" id="KW-0378">Hydrolase</keyword>
<dbReference type="SMART" id="SM00331">
    <property type="entry name" value="PP2C_SIG"/>
    <property type="match status" value="1"/>
</dbReference>
<keyword evidence="5" id="KW-0460">Magnesium</keyword>
<keyword evidence="6" id="KW-0464">Manganese</keyword>
<organism evidence="8 9">
    <name type="scientific">Citrus unshiu</name>
    <name type="common">Satsuma mandarin</name>
    <name type="synonym">Citrus nobilis var. unshiu</name>
    <dbReference type="NCBI Taxonomy" id="55188"/>
    <lineage>
        <taxon>Eukaryota</taxon>
        <taxon>Viridiplantae</taxon>
        <taxon>Streptophyta</taxon>
        <taxon>Embryophyta</taxon>
        <taxon>Tracheophyta</taxon>
        <taxon>Spermatophyta</taxon>
        <taxon>Magnoliopsida</taxon>
        <taxon>eudicotyledons</taxon>
        <taxon>Gunneridae</taxon>
        <taxon>Pentapetalae</taxon>
        <taxon>rosids</taxon>
        <taxon>malvids</taxon>
        <taxon>Sapindales</taxon>
        <taxon>Rutaceae</taxon>
        <taxon>Aurantioideae</taxon>
        <taxon>Citrus</taxon>
    </lineage>
</organism>
<dbReference type="GO" id="GO:0046872">
    <property type="term" value="F:metal ion binding"/>
    <property type="evidence" value="ECO:0007669"/>
    <property type="project" value="UniProtKB-KW"/>
</dbReference>
<gene>
    <name evidence="8" type="ORF">CUMW_233330</name>
</gene>
<dbReference type="STRING" id="55188.A0A2H5QIF5"/>
<protein>
    <recommendedName>
        <fullName evidence="7">PPM-type phosphatase domain-containing protein</fullName>
    </recommendedName>
</protein>
<evidence type="ECO:0000259" key="7">
    <source>
        <dbReference type="PROSITE" id="PS51746"/>
    </source>
</evidence>
<comment type="cofactor">
    <cofactor evidence="1">
        <name>Mn(2+)</name>
        <dbReference type="ChEBI" id="CHEBI:29035"/>
    </cofactor>
</comment>
<name>A0A2H5QIF5_CITUN</name>
<dbReference type="FunFam" id="3.60.40.10:FF:000079">
    <property type="entry name" value="Probable protein phosphatase 2C 74"/>
    <property type="match status" value="1"/>
</dbReference>
<dbReference type="PANTHER" id="PTHR13832:SF559">
    <property type="entry name" value="PROTEIN PHOSPHATASE 2C 77-RELATED"/>
    <property type="match status" value="1"/>
</dbReference>
<dbReference type="PANTHER" id="PTHR13832">
    <property type="entry name" value="PROTEIN PHOSPHATASE 2C"/>
    <property type="match status" value="1"/>
</dbReference>
<dbReference type="PROSITE" id="PS51746">
    <property type="entry name" value="PPM_2"/>
    <property type="match status" value="1"/>
</dbReference>
<dbReference type="CDD" id="cd00143">
    <property type="entry name" value="PP2Cc"/>
    <property type="match status" value="1"/>
</dbReference>
<dbReference type="Pfam" id="PF00481">
    <property type="entry name" value="PP2C"/>
    <property type="match status" value="1"/>
</dbReference>
<sequence>MIDLHQFIWSFSLISLLHYFLRGLKKAISMASLTIINFPIYSSSRLLSSVGEFFFGQEETRQEISPPMVSQEEKSLILHEKNPNVVKNEGSNSLENTKVGNINTKGSAMKVRKRPTKLVVPEFCASLELYGNERKLERKEFEVEGRDFLLACKRGRREVMEDGYGFMLDIHGDPKQAFFTVIDGHGGRAAAEYVAGNLGRNIVKELGNVGDEGIQLEQAMRVGYQVTDKEFLSQASCGVTGGACTASVLLKDSELHVANAGDCRVVLSRKGVADSLTKDHRLSREDERSRIENAGAFVHFCNGAWRVQGSLAVSRAIGDLHLKEWIISEPETKRLSLTSDCEFLIMASDGLWDKVNAQEAVDVVSRNKSSMESCKKLIDISSSRGNMDDITVMVINLDKFVPKSH</sequence>
<dbReference type="SMART" id="SM00332">
    <property type="entry name" value="PP2Cc"/>
    <property type="match status" value="1"/>
</dbReference>
<dbReference type="InterPro" id="IPR036457">
    <property type="entry name" value="PPM-type-like_dom_sf"/>
</dbReference>
<accession>A0A2H5QIF5</accession>
<dbReference type="Gene3D" id="3.60.40.10">
    <property type="entry name" value="PPM-type phosphatase domain"/>
    <property type="match status" value="1"/>
</dbReference>
<comment type="caution">
    <text evidence="8">The sequence shown here is derived from an EMBL/GenBank/DDBJ whole genome shotgun (WGS) entry which is preliminary data.</text>
</comment>
<evidence type="ECO:0000256" key="6">
    <source>
        <dbReference type="ARBA" id="ARBA00023211"/>
    </source>
</evidence>
<dbReference type="InterPro" id="IPR001932">
    <property type="entry name" value="PPM-type_phosphatase-like_dom"/>
</dbReference>
<evidence type="ECO:0000256" key="5">
    <source>
        <dbReference type="ARBA" id="ARBA00022842"/>
    </source>
</evidence>
<keyword evidence="9" id="KW-1185">Reference proteome</keyword>
<dbReference type="SUPFAM" id="SSF81606">
    <property type="entry name" value="PP2C-like"/>
    <property type="match status" value="1"/>
</dbReference>